<evidence type="ECO:0000259" key="8">
    <source>
        <dbReference type="Pfam" id="PF17390"/>
    </source>
</evidence>
<accession>A0A9D1E9N2</accession>
<dbReference type="PANTHER" id="PTHR33307">
    <property type="entry name" value="ALPHA-RHAMNOSIDASE (EUROFUNG)"/>
    <property type="match status" value="1"/>
</dbReference>
<dbReference type="InterPro" id="IPR035396">
    <property type="entry name" value="Bac_rhamnosid6H"/>
</dbReference>
<dbReference type="InterPro" id="IPR008902">
    <property type="entry name" value="Rhamnosid_concanavalin"/>
</dbReference>
<evidence type="ECO:0000313" key="9">
    <source>
        <dbReference type="EMBL" id="HIR70890.1"/>
    </source>
</evidence>
<evidence type="ECO:0000313" key="10">
    <source>
        <dbReference type="Proteomes" id="UP000823912"/>
    </source>
</evidence>
<proteinExistence type="predicted"/>
<dbReference type="GO" id="GO:0030596">
    <property type="term" value="F:alpha-L-rhamnosidase activity"/>
    <property type="evidence" value="ECO:0007669"/>
    <property type="project" value="UniProtKB-EC"/>
</dbReference>
<dbReference type="Gene3D" id="1.50.10.10">
    <property type="match status" value="1"/>
</dbReference>
<dbReference type="Pfam" id="PF17389">
    <property type="entry name" value="Bac_rhamnosid6H"/>
    <property type="match status" value="1"/>
</dbReference>
<name>A0A9D1E9N2_9FIRM</name>
<dbReference type="Pfam" id="PF08531">
    <property type="entry name" value="Bac_rhamnosid_N"/>
    <property type="match status" value="2"/>
</dbReference>
<reference evidence="9" key="2">
    <citation type="journal article" date="2021" name="PeerJ">
        <title>Extensive microbial diversity within the chicken gut microbiome revealed by metagenomics and culture.</title>
        <authorList>
            <person name="Gilroy R."/>
            <person name="Ravi A."/>
            <person name="Getino M."/>
            <person name="Pursley I."/>
            <person name="Horton D.L."/>
            <person name="Alikhan N.F."/>
            <person name="Baker D."/>
            <person name="Gharbi K."/>
            <person name="Hall N."/>
            <person name="Watson M."/>
            <person name="Adriaenssens E.M."/>
            <person name="Foster-Nyarko E."/>
            <person name="Jarju S."/>
            <person name="Secka A."/>
            <person name="Antonio M."/>
            <person name="Oren A."/>
            <person name="Chaudhuri R.R."/>
            <person name="La Ragione R."/>
            <person name="Hildebrand F."/>
            <person name="Pallen M.J."/>
        </authorList>
    </citation>
    <scope>NUCLEOTIDE SEQUENCE</scope>
    <source>
        <strain evidence="9">ChiSjej5B23-6657</strain>
    </source>
</reference>
<feature type="domain" description="Bacterial alpha-L-rhamnosidase N-terminal" evidence="6">
    <location>
        <begin position="35"/>
        <end position="108"/>
    </location>
</feature>
<dbReference type="InterPro" id="IPR035398">
    <property type="entry name" value="Bac_rhamnosid_C"/>
</dbReference>
<organism evidence="9 10">
    <name type="scientific">Candidatus Pullilachnospira gallistercoris</name>
    <dbReference type="NCBI Taxonomy" id="2840911"/>
    <lineage>
        <taxon>Bacteria</taxon>
        <taxon>Bacillati</taxon>
        <taxon>Bacillota</taxon>
        <taxon>Clostridia</taxon>
        <taxon>Lachnospirales</taxon>
        <taxon>Lachnospiraceae</taxon>
        <taxon>Lachnospiraceae incertae sedis</taxon>
        <taxon>Candidatus Pullilachnospira</taxon>
    </lineage>
</organism>
<evidence type="ECO:0000256" key="3">
    <source>
        <dbReference type="ARBA" id="ARBA00022801"/>
    </source>
</evidence>
<feature type="domain" description="Alpha-L-rhamnosidase six-hairpin glycosidase" evidence="7">
    <location>
        <begin position="336"/>
        <end position="703"/>
    </location>
</feature>
<dbReference type="PANTHER" id="PTHR33307:SF6">
    <property type="entry name" value="ALPHA-RHAMNOSIDASE (EUROFUNG)-RELATED"/>
    <property type="match status" value="1"/>
</dbReference>
<dbReference type="SUPFAM" id="SSF48208">
    <property type="entry name" value="Six-hairpin glycosidases"/>
    <property type="match status" value="1"/>
</dbReference>
<dbReference type="Pfam" id="PF17390">
    <property type="entry name" value="Bac_rhamnosid_C"/>
    <property type="match status" value="1"/>
</dbReference>
<sequence>MEWTGKWITGPAQVDDDEKVPPYLFRKKIEIKREKEIARATLYASALGVYTFRINGNRVGDRYFAPGYTEYFYRVQYQEYPVTEMLKEMSGSQTGDREAGAGTTEGNAGETDGTCAISLTAELTGGWYAGRVGLAVRGNQYGPKRALLAQLLIEYADGTKEIIGTDTSWQVTTDGPRRKACFFDGEIYDARQADPNAATYTPARLYEGELPEQVVPDVGVPVKVHEKVKPKRIWKNAAGETLVDFGRNMAGILEIGPIDGKAGQRIVIRHGELVQNDELYTGNLRTAKQTLDYACRDGIQTYRPEFTYMGFQYVAVTGMEVTEENLAAWDIYSDMEQIGDFSCSDERLNQFQKNIQTSLKANFVDIPTDCPQRDERCGWTGDIALFAPTAAFNMDIAGFMNKWLGDLALVQEAVGVVPSIVPSNGFIRDRKSNFWAKIYDKDDAVWGDAAVLVTWAVFQSNGDVSLLDRQYDSMKAWVEYERTMAEKGALGNRYKKYIWNRGFHLGDWLAPGENVAQWMVKAKWTSTAYFANSARILSQTAEILGKEEDAKAYEDLYQKIREAFIHCFVGKDGHITNGFQSVYVLALQFGLLEKEQEKLALEDLVADIRSRDNHLATGFVGTDKLPFALSDHGRADVAYDLLMQETCPSWLYPVLCGATSTWERWDALKPDGTINNADDGTVDMVSFNHYAYGAVGNWLYTRVGGLQMTEPGYRKFRLAPIPGGGLTWAKVSHICPYGKIESRWEIRDGKLVMDFTVPENTSADVCLPDGTRGTYEPGSYSVECAYEGK</sequence>
<protein>
    <recommendedName>
        <fullName evidence="2">alpha-L-rhamnosidase</fullName>
        <ecNumber evidence="2">3.2.1.40</ecNumber>
    </recommendedName>
</protein>
<dbReference type="Pfam" id="PF05592">
    <property type="entry name" value="Bac_rhamnosid"/>
    <property type="match status" value="1"/>
</dbReference>
<dbReference type="EMBL" id="DVHM01000101">
    <property type="protein sequence ID" value="HIR70890.1"/>
    <property type="molecule type" value="Genomic_DNA"/>
</dbReference>
<evidence type="ECO:0000256" key="4">
    <source>
        <dbReference type="SAM" id="MobiDB-lite"/>
    </source>
</evidence>
<dbReference type="Proteomes" id="UP000823912">
    <property type="component" value="Unassembled WGS sequence"/>
</dbReference>
<comment type="catalytic activity">
    <reaction evidence="1">
        <text>Hydrolysis of terminal non-reducing alpha-L-rhamnose residues in alpha-L-rhamnosides.</text>
        <dbReference type="EC" id="3.2.1.40"/>
    </reaction>
</comment>
<evidence type="ECO:0000256" key="2">
    <source>
        <dbReference type="ARBA" id="ARBA00012652"/>
    </source>
</evidence>
<feature type="domain" description="Alpha-L-rhamnosidase C-terminal" evidence="8">
    <location>
        <begin position="705"/>
        <end position="774"/>
    </location>
</feature>
<dbReference type="InterPro" id="IPR012341">
    <property type="entry name" value="6hp_glycosidase-like_sf"/>
</dbReference>
<dbReference type="GO" id="GO:0005975">
    <property type="term" value="P:carbohydrate metabolic process"/>
    <property type="evidence" value="ECO:0007669"/>
    <property type="project" value="InterPro"/>
</dbReference>
<feature type="domain" description="Bacterial alpha-L-rhamnosidase N-terminal" evidence="6">
    <location>
        <begin position="119"/>
        <end position="196"/>
    </location>
</feature>
<dbReference type="Gene3D" id="2.60.120.260">
    <property type="entry name" value="Galactose-binding domain-like"/>
    <property type="match status" value="2"/>
</dbReference>
<dbReference type="Gene3D" id="2.60.420.10">
    <property type="entry name" value="Maltose phosphorylase, domain 3"/>
    <property type="match status" value="1"/>
</dbReference>
<feature type="compositionally biased region" description="Low complexity" evidence="4">
    <location>
        <begin position="100"/>
        <end position="111"/>
    </location>
</feature>
<dbReference type="InterPro" id="IPR013737">
    <property type="entry name" value="Bac_rhamnosid_N"/>
</dbReference>
<evidence type="ECO:0000259" key="7">
    <source>
        <dbReference type="Pfam" id="PF17389"/>
    </source>
</evidence>
<keyword evidence="3 9" id="KW-0378">Hydrolase</keyword>
<reference evidence="9" key="1">
    <citation type="submission" date="2020-10" db="EMBL/GenBank/DDBJ databases">
        <authorList>
            <person name="Gilroy R."/>
        </authorList>
    </citation>
    <scope>NUCLEOTIDE SEQUENCE</scope>
    <source>
        <strain evidence="9">ChiSjej5B23-6657</strain>
    </source>
</reference>
<feature type="domain" description="Alpha-L-rhamnosidase concanavalin-like" evidence="5">
    <location>
        <begin position="238"/>
        <end position="331"/>
    </location>
</feature>
<comment type="caution">
    <text evidence="9">The sequence shown here is derived from an EMBL/GenBank/DDBJ whole genome shotgun (WGS) entry which is preliminary data.</text>
</comment>
<evidence type="ECO:0000256" key="1">
    <source>
        <dbReference type="ARBA" id="ARBA00001445"/>
    </source>
</evidence>
<gene>
    <name evidence="9" type="ORF">IAA55_06390</name>
</gene>
<dbReference type="InterPro" id="IPR016007">
    <property type="entry name" value="Alpha_rhamnosid"/>
</dbReference>
<dbReference type="EC" id="3.2.1.40" evidence="2"/>
<dbReference type="AlphaFoldDB" id="A0A9D1E9N2"/>
<dbReference type="PIRSF" id="PIRSF010631">
    <property type="entry name" value="A-rhamnsds"/>
    <property type="match status" value="1"/>
</dbReference>
<evidence type="ECO:0000259" key="5">
    <source>
        <dbReference type="Pfam" id="PF05592"/>
    </source>
</evidence>
<evidence type="ECO:0000259" key="6">
    <source>
        <dbReference type="Pfam" id="PF08531"/>
    </source>
</evidence>
<feature type="region of interest" description="Disordered" evidence="4">
    <location>
        <begin position="88"/>
        <end position="111"/>
    </location>
</feature>
<dbReference type="InterPro" id="IPR008928">
    <property type="entry name" value="6-hairpin_glycosidase_sf"/>
</dbReference>